<accession>A0A1L4CX42</accession>
<proteinExistence type="predicted"/>
<dbReference type="STRING" id="1915309.AXG55_00580"/>
<reference evidence="2 3" key="1">
    <citation type="submission" date="2016-10" db="EMBL/GenBank/DDBJ databases">
        <title>Silvanigrella aquatica sp. nov., isolated from a freshwater lake located in the Black Forest, Germany, description of Silvanigrellaceae fam. nov., Silvanigrellales ord. nov., reclassification of the order Bdellovibrionales in the class Oligoflexia, reclassification of the families Bacteriovoracaceae and Halobacteriovoraceae in the new order Bacteriovoracales ord. nov., and reclassification of the family Pseudobacteriovoracaceae in the order Oligoflexiales.</title>
        <authorList>
            <person name="Hahn M.W."/>
            <person name="Schmidt J."/>
            <person name="Koll U."/>
            <person name="Rohde M."/>
            <person name="Verbag S."/>
            <person name="Pitt A."/>
            <person name="Nakai R."/>
            <person name="Naganuma T."/>
            <person name="Lang E."/>
        </authorList>
    </citation>
    <scope>NUCLEOTIDE SEQUENCE [LARGE SCALE GENOMIC DNA]</scope>
    <source>
        <strain evidence="2 3">MWH-Nonnen-W8red</strain>
    </source>
</reference>
<dbReference type="AlphaFoldDB" id="A0A1L4CX42"/>
<dbReference type="RefSeq" id="WP_148696213.1">
    <property type="nucleotide sequence ID" value="NZ_CP017834.1"/>
</dbReference>
<dbReference type="Proteomes" id="UP000184731">
    <property type="component" value="Chromosome"/>
</dbReference>
<keyword evidence="3" id="KW-1185">Reference proteome</keyword>
<organism evidence="2 3">
    <name type="scientific">Silvanigrella aquatica</name>
    <dbReference type="NCBI Taxonomy" id="1915309"/>
    <lineage>
        <taxon>Bacteria</taxon>
        <taxon>Pseudomonadati</taxon>
        <taxon>Bdellovibrionota</taxon>
        <taxon>Oligoflexia</taxon>
        <taxon>Silvanigrellales</taxon>
        <taxon>Silvanigrellaceae</taxon>
        <taxon>Silvanigrella</taxon>
    </lineage>
</organism>
<evidence type="ECO:0000256" key="1">
    <source>
        <dbReference type="SAM" id="MobiDB-lite"/>
    </source>
</evidence>
<evidence type="ECO:0000313" key="3">
    <source>
        <dbReference type="Proteomes" id="UP000184731"/>
    </source>
</evidence>
<sequence length="135" mass="15326">MKTYNLFIILVVVFSSRNIFASHFPNYENKTIHVILNKCKTLPHKKILEISSYNSQILKVEKDFITNKICLKGNKVGSTKLSMLLLGSSGEDTWHVQVISPLAKKKGKSKRLKPSSKISNFDKELGNPYSMPGWQ</sequence>
<name>A0A1L4CX42_9BACT</name>
<evidence type="ECO:0008006" key="4">
    <source>
        <dbReference type="Google" id="ProtNLM"/>
    </source>
</evidence>
<feature type="region of interest" description="Disordered" evidence="1">
    <location>
        <begin position="105"/>
        <end position="135"/>
    </location>
</feature>
<gene>
    <name evidence="2" type="ORF">AXG55_00580</name>
</gene>
<protein>
    <recommendedName>
        <fullName evidence="4">Pilus formation protein N-terminal domain-containing protein</fullName>
    </recommendedName>
</protein>
<feature type="compositionally biased region" description="Basic residues" evidence="1">
    <location>
        <begin position="105"/>
        <end position="114"/>
    </location>
</feature>
<evidence type="ECO:0000313" key="2">
    <source>
        <dbReference type="EMBL" id="APJ02506.1"/>
    </source>
</evidence>
<dbReference type="EMBL" id="CP017834">
    <property type="protein sequence ID" value="APJ02506.1"/>
    <property type="molecule type" value="Genomic_DNA"/>
</dbReference>
<dbReference type="KEGG" id="saqi:AXG55_00580"/>